<feature type="repeat" description="TPR" evidence="3">
    <location>
        <begin position="128"/>
        <end position="161"/>
    </location>
</feature>
<evidence type="ECO:0000313" key="6">
    <source>
        <dbReference type="Proteomes" id="UP001162131"/>
    </source>
</evidence>
<feature type="repeat" description="TPR" evidence="3">
    <location>
        <begin position="232"/>
        <end position="265"/>
    </location>
</feature>
<gene>
    <name evidence="5" type="ORF">BSTOLATCC_MIC23556</name>
</gene>
<keyword evidence="1 3" id="KW-0802">TPR repeat</keyword>
<accession>A0AAU9JCC3</accession>
<sequence length="480" mass="53821">MGDTCSKQRKAIIKIVHNTFDVSQLSSGILLNFNKKALNQQEINDAILSYESRLTKDSEDPLANLNMGICLYVQGFLEAAENHILKSMKNSAEYRGCFVLGLIAQQKSNYEESINFFERAISLHTLFVPALWKIAEVHLKINKIKPAKKYVKRAIDQEPENPDALNILGLAYLQSAKLSKALQILNKAYEILPDSSKINTNLGHTYKAQENLKNAIKHYELSANNSKGVQQGIAYIDLASAYFEYGDIGQSLNYFKEAVEFGPQVLYIIKNKGFDLMLSKVDILRGVQEILNRDYDDAIKRLKYIYAKNKSNLISAYLMGLAYANLGNAEKAQKYYKEVLKYGNTGINSKKQFAKTLVSKANKALMKIKELKSEENSFEDLEFEGATDFPEGSPNQIPYALDISKSGAISRNNSNPQTPKRSNTPIKEFNENPGEQAASVDISELIKQSPRYPLFTSAVKPSLKQFAASADPKPENCDIF</sequence>
<evidence type="ECO:0000313" key="5">
    <source>
        <dbReference type="EMBL" id="CAG9319348.1"/>
    </source>
</evidence>
<dbReference type="PANTHER" id="PTHR12558">
    <property type="entry name" value="CELL DIVISION CYCLE 16,23,27"/>
    <property type="match status" value="1"/>
</dbReference>
<dbReference type="PANTHER" id="PTHR12558:SF13">
    <property type="entry name" value="CELL DIVISION CYCLE PROTEIN 27 HOMOLOG"/>
    <property type="match status" value="1"/>
</dbReference>
<dbReference type="AlphaFoldDB" id="A0AAU9JCC3"/>
<dbReference type="EMBL" id="CAJZBQ010000022">
    <property type="protein sequence ID" value="CAG9319348.1"/>
    <property type="molecule type" value="Genomic_DNA"/>
</dbReference>
<comment type="similarity">
    <text evidence="2">Belongs to the APC3/CDC27 family.</text>
</comment>
<dbReference type="Pfam" id="PF13181">
    <property type="entry name" value="TPR_8"/>
    <property type="match status" value="3"/>
</dbReference>
<evidence type="ECO:0000256" key="3">
    <source>
        <dbReference type="PROSITE-ProRule" id="PRU00339"/>
    </source>
</evidence>
<dbReference type="InterPro" id="IPR019734">
    <property type="entry name" value="TPR_rpt"/>
</dbReference>
<reference evidence="5" key="1">
    <citation type="submission" date="2021-09" db="EMBL/GenBank/DDBJ databases">
        <authorList>
            <consortium name="AG Swart"/>
            <person name="Singh M."/>
            <person name="Singh A."/>
            <person name="Seah K."/>
            <person name="Emmerich C."/>
        </authorList>
    </citation>
    <scope>NUCLEOTIDE SEQUENCE</scope>
    <source>
        <strain evidence="5">ATCC30299</strain>
    </source>
</reference>
<evidence type="ECO:0000256" key="1">
    <source>
        <dbReference type="ARBA" id="ARBA00022803"/>
    </source>
</evidence>
<dbReference type="Gene3D" id="1.25.40.10">
    <property type="entry name" value="Tetratricopeptide repeat domain"/>
    <property type="match status" value="2"/>
</dbReference>
<dbReference type="Proteomes" id="UP001162131">
    <property type="component" value="Unassembled WGS sequence"/>
</dbReference>
<dbReference type="SUPFAM" id="SSF48452">
    <property type="entry name" value="TPR-like"/>
    <property type="match status" value="3"/>
</dbReference>
<feature type="region of interest" description="Disordered" evidence="4">
    <location>
        <begin position="407"/>
        <end position="442"/>
    </location>
</feature>
<dbReference type="InterPro" id="IPR011990">
    <property type="entry name" value="TPR-like_helical_dom_sf"/>
</dbReference>
<name>A0AAU9JCC3_9CILI</name>
<dbReference type="SMART" id="SM00028">
    <property type="entry name" value="TPR"/>
    <property type="match status" value="6"/>
</dbReference>
<organism evidence="5 6">
    <name type="scientific">Blepharisma stoltei</name>
    <dbReference type="NCBI Taxonomy" id="1481888"/>
    <lineage>
        <taxon>Eukaryota</taxon>
        <taxon>Sar</taxon>
        <taxon>Alveolata</taxon>
        <taxon>Ciliophora</taxon>
        <taxon>Postciliodesmatophora</taxon>
        <taxon>Heterotrichea</taxon>
        <taxon>Heterotrichida</taxon>
        <taxon>Blepharismidae</taxon>
        <taxon>Blepharisma</taxon>
    </lineage>
</organism>
<protein>
    <submittedName>
        <fullName evidence="5">Uncharacterized protein</fullName>
    </submittedName>
</protein>
<feature type="repeat" description="TPR" evidence="3">
    <location>
        <begin position="162"/>
        <end position="195"/>
    </location>
</feature>
<keyword evidence="6" id="KW-1185">Reference proteome</keyword>
<evidence type="ECO:0000256" key="2">
    <source>
        <dbReference type="ARBA" id="ARBA00038210"/>
    </source>
</evidence>
<dbReference type="Pfam" id="PF13432">
    <property type="entry name" value="TPR_16"/>
    <property type="match status" value="1"/>
</dbReference>
<proteinExistence type="inferred from homology"/>
<comment type="caution">
    <text evidence="5">The sequence shown here is derived from an EMBL/GenBank/DDBJ whole genome shotgun (WGS) entry which is preliminary data.</text>
</comment>
<feature type="compositionally biased region" description="Polar residues" evidence="4">
    <location>
        <begin position="407"/>
        <end position="425"/>
    </location>
</feature>
<evidence type="ECO:0000256" key="4">
    <source>
        <dbReference type="SAM" id="MobiDB-lite"/>
    </source>
</evidence>
<dbReference type="PROSITE" id="PS50005">
    <property type="entry name" value="TPR"/>
    <property type="match status" value="3"/>
</dbReference>